<dbReference type="KEGG" id="trb:HB776_25465"/>
<gene>
    <name evidence="2" type="ORF">HB776_25465</name>
</gene>
<dbReference type="SUPFAM" id="SSF103025">
    <property type="entry name" value="Folate-binding domain"/>
    <property type="match status" value="1"/>
</dbReference>
<dbReference type="EMBL" id="CP050292">
    <property type="protein sequence ID" value="QND74172.1"/>
    <property type="molecule type" value="Genomic_DNA"/>
</dbReference>
<dbReference type="AlphaFoldDB" id="A0A7G6U590"/>
<dbReference type="Gene3D" id="3.30.70.1520">
    <property type="entry name" value="Heterotetrameric sarcosine oxidase"/>
    <property type="match status" value="1"/>
</dbReference>
<reference evidence="3" key="1">
    <citation type="journal article" date="2020" name="Mol. Plant Microbe">
        <title>Rhizobial microsymbionts of the narrowly endemic Oxytropis species growing in Kamchatka are characterized by significant genetic diversity and possess a set of genes that are associated with T3SS and T6SS secretion systems and can affect the development of symbiosis.</title>
        <authorList>
            <person name="Safronova V."/>
            <person name="Guro P."/>
            <person name="Sazanova A."/>
            <person name="Kuznetsova I."/>
            <person name="Belimov A."/>
            <person name="Yakubov V."/>
            <person name="Chirak E."/>
            <person name="Afonin A."/>
            <person name="Gogolev Y."/>
            <person name="Andronov E."/>
            <person name="Tikhonovich I."/>
        </authorList>
    </citation>
    <scope>NUCLEOTIDE SEQUENCE [LARGE SCALE GENOMIC DNA]</scope>
    <source>
        <strain evidence="3">581</strain>
    </source>
</reference>
<evidence type="ECO:0000313" key="3">
    <source>
        <dbReference type="Proteomes" id="UP000515291"/>
    </source>
</evidence>
<protein>
    <submittedName>
        <fullName evidence="2">Sarcosine oxidase subunit gamma</fullName>
    </submittedName>
</protein>
<dbReference type="Gene3D" id="3.30.1360.120">
    <property type="entry name" value="Probable tRNA modification gtpase trme, domain 1"/>
    <property type="match status" value="1"/>
</dbReference>
<evidence type="ECO:0000313" key="2">
    <source>
        <dbReference type="EMBL" id="QND74172.1"/>
    </source>
</evidence>
<dbReference type="Pfam" id="PF04268">
    <property type="entry name" value="SoxG"/>
    <property type="match status" value="1"/>
</dbReference>
<dbReference type="Proteomes" id="UP000515291">
    <property type="component" value="Chromosome"/>
</dbReference>
<organism evidence="2 3">
    <name type="scientific">Tardiphaga robiniae</name>
    <dbReference type="NCBI Taxonomy" id="943830"/>
    <lineage>
        <taxon>Bacteria</taxon>
        <taxon>Pseudomonadati</taxon>
        <taxon>Pseudomonadota</taxon>
        <taxon>Alphaproteobacteria</taxon>
        <taxon>Hyphomicrobiales</taxon>
        <taxon>Nitrobacteraceae</taxon>
        <taxon>Tardiphaga</taxon>
    </lineage>
</organism>
<dbReference type="InterPro" id="IPR007375">
    <property type="entry name" value="SoxG"/>
</dbReference>
<dbReference type="RefSeq" id="WP_184512753.1">
    <property type="nucleotide sequence ID" value="NZ_CP050292.1"/>
</dbReference>
<sequence>MLSPAIMRSNALSPMQSSGTTAASTTSLSVLPDAAKLVFRGKTEAIEAAGAHFGVKPSLEACRFEAVGGRSVYWLGPDEWLFQAVNENPIEVFGGMSVALQGQACSLVDVSHRSDGIAVAGPTAALVLNHGCPLDLSLKAFPVGMCTRTVLGKASLLLSRSEEHVFHVDVWRSFAPYVWQFLDEARSLS</sequence>
<accession>A0A7G6U590</accession>
<name>A0A7G6U590_9BRAD</name>
<evidence type="ECO:0000256" key="1">
    <source>
        <dbReference type="SAM" id="MobiDB-lite"/>
    </source>
</evidence>
<feature type="region of interest" description="Disordered" evidence="1">
    <location>
        <begin position="1"/>
        <end position="23"/>
    </location>
</feature>
<proteinExistence type="predicted"/>
<dbReference type="InterPro" id="IPR027266">
    <property type="entry name" value="TrmE/GcvT-like"/>
</dbReference>